<dbReference type="EMBL" id="QJKJ01009992">
    <property type="protein sequence ID" value="RDX74967.1"/>
    <property type="molecule type" value="Genomic_DNA"/>
</dbReference>
<dbReference type="InterPro" id="IPR036397">
    <property type="entry name" value="RNaseH_sf"/>
</dbReference>
<gene>
    <name evidence="1" type="ORF">CR513_45206</name>
</gene>
<accession>A0A371F9K4</accession>
<organism evidence="1 2">
    <name type="scientific">Mucuna pruriens</name>
    <name type="common">Velvet bean</name>
    <name type="synonym">Dolichos pruriens</name>
    <dbReference type="NCBI Taxonomy" id="157652"/>
    <lineage>
        <taxon>Eukaryota</taxon>
        <taxon>Viridiplantae</taxon>
        <taxon>Streptophyta</taxon>
        <taxon>Embryophyta</taxon>
        <taxon>Tracheophyta</taxon>
        <taxon>Spermatophyta</taxon>
        <taxon>Magnoliopsida</taxon>
        <taxon>eudicotyledons</taxon>
        <taxon>Gunneridae</taxon>
        <taxon>Pentapetalae</taxon>
        <taxon>rosids</taxon>
        <taxon>fabids</taxon>
        <taxon>Fabales</taxon>
        <taxon>Fabaceae</taxon>
        <taxon>Papilionoideae</taxon>
        <taxon>50 kb inversion clade</taxon>
        <taxon>NPAAA clade</taxon>
        <taxon>indigoferoid/millettioid clade</taxon>
        <taxon>Phaseoleae</taxon>
        <taxon>Mucuna</taxon>
    </lineage>
</organism>
<feature type="non-terminal residue" evidence="1">
    <location>
        <position position="1"/>
    </location>
</feature>
<dbReference type="OrthoDB" id="1739418at2759"/>
<dbReference type="AlphaFoldDB" id="A0A371F9K4"/>
<proteinExistence type="predicted"/>
<dbReference type="Gene3D" id="3.30.420.10">
    <property type="entry name" value="Ribonuclease H-like superfamily/Ribonuclease H"/>
    <property type="match status" value="1"/>
</dbReference>
<reference evidence="1" key="1">
    <citation type="submission" date="2018-05" db="EMBL/GenBank/DDBJ databases">
        <title>Draft genome of Mucuna pruriens seed.</title>
        <authorList>
            <person name="Nnadi N.E."/>
            <person name="Vos R."/>
            <person name="Hasami M.H."/>
            <person name="Devisetty U.K."/>
            <person name="Aguiy J.C."/>
        </authorList>
    </citation>
    <scope>NUCLEOTIDE SEQUENCE [LARGE SCALE GENOMIC DNA]</scope>
    <source>
        <strain evidence="1">JCA_2017</strain>
    </source>
</reference>
<keyword evidence="2" id="KW-1185">Reference proteome</keyword>
<dbReference type="GO" id="GO:0003676">
    <property type="term" value="F:nucleic acid binding"/>
    <property type="evidence" value="ECO:0007669"/>
    <property type="project" value="InterPro"/>
</dbReference>
<evidence type="ECO:0000313" key="1">
    <source>
        <dbReference type="EMBL" id="RDX74967.1"/>
    </source>
</evidence>
<comment type="caution">
    <text evidence="1">The sequence shown here is derived from an EMBL/GenBank/DDBJ whole genome shotgun (WGS) entry which is preliminary data.</text>
</comment>
<protein>
    <recommendedName>
        <fullName evidence="3">Integrase catalytic domain-containing protein</fullName>
    </recommendedName>
</protein>
<name>A0A371F9K4_MUCPR</name>
<dbReference type="Proteomes" id="UP000257109">
    <property type="component" value="Unassembled WGS sequence"/>
</dbReference>
<evidence type="ECO:0000313" key="2">
    <source>
        <dbReference type="Proteomes" id="UP000257109"/>
    </source>
</evidence>
<sequence length="116" mass="13189">MSGKPSMNGVAERRNWTLKDMLKHGLISRMKENWIHELLAITLLAMLNTLSAISFMIPLQDPFLETGNARILEEVEFEKEENIRNVVFEEESINDIGQVLVPIIVQETTPIIGDNV</sequence>
<evidence type="ECO:0008006" key="3">
    <source>
        <dbReference type="Google" id="ProtNLM"/>
    </source>
</evidence>